<name>A0A1R0F7S6_9HYPH</name>
<dbReference type="RefSeq" id="WP_075870844.1">
    <property type="nucleotide sequence ID" value="NZ_CALYQA010000003.1"/>
</dbReference>
<accession>A0A1R0F7S6</accession>
<keyword evidence="1" id="KW-0472">Membrane</keyword>
<sequence length="322" mass="36725">MNQPETIKKRLQKVDLFRGLALLGMVIYHFSWDLSYFSYIAPQIPAEGSLRLLARVVAFCFLFISGFSLFLAQGKKLHPKAFSRRLLIIILAAFLVSLATYFIMPQGFIYFGILHEIAFASVIGLFFLYTPIWLNFIALAIFVILPLMFKSDLFNAPYFLWLGLSTYPRPSFDYVPVFPWFAAALLGLTAARICYCFDLLSCLQNGIAPHWLNTFLQLIGRHSLIFYLVHQPILLAVLYCISLIFPPSPDALRAPMENACVNECHQSQPDNRLCTNFCGCVFDKMEEQNLIPAFSKGEITEDDDRLQKPVNECWGKIIGKME</sequence>
<evidence type="ECO:0000256" key="1">
    <source>
        <dbReference type="SAM" id="Phobius"/>
    </source>
</evidence>
<feature type="transmembrane region" description="Helical" evidence="1">
    <location>
        <begin position="52"/>
        <end position="72"/>
    </location>
</feature>
<gene>
    <name evidence="3" type="ORF">PEB0149_004420</name>
</gene>
<keyword evidence="1" id="KW-1133">Transmembrane helix</keyword>
<feature type="transmembrane region" description="Helical" evidence="1">
    <location>
        <begin position="84"/>
        <end position="103"/>
    </location>
</feature>
<feature type="domain" description="Heparan-alpha-glucosaminide N-acetyltransferase catalytic" evidence="2">
    <location>
        <begin position="10"/>
        <end position="232"/>
    </location>
</feature>
<evidence type="ECO:0000313" key="3">
    <source>
        <dbReference type="EMBL" id="OLY43024.1"/>
    </source>
</evidence>
<dbReference type="GeneID" id="92992348"/>
<dbReference type="EMBL" id="LXYT01000003">
    <property type="protein sequence ID" value="OLY43024.1"/>
    <property type="molecule type" value="Genomic_DNA"/>
</dbReference>
<dbReference type="Pfam" id="PF07786">
    <property type="entry name" value="HGSNAT_cat"/>
    <property type="match status" value="1"/>
</dbReference>
<dbReference type="OrthoDB" id="9807591at2"/>
<comment type="caution">
    <text evidence="3">The sequence shown here is derived from an EMBL/GenBank/DDBJ whole genome shotgun (WGS) entry which is preliminary data.</text>
</comment>
<evidence type="ECO:0000259" key="2">
    <source>
        <dbReference type="Pfam" id="PF07786"/>
    </source>
</evidence>
<dbReference type="Proteomes" id="UP000187344">
    <property type="component" value="Unassembled WGS sequence"/>
</dbReference>
<keyword evidence="1" id="KW-0812">Transmembrane</keyword>
<evidence type="ECO:0000313" key="4">
    <source>
        <dbReference type="Proteomes" id="UP000187344"/>
    </source>
</evidence>
<feature type="transmembrane region" description="Helical" evidence="1">
    <location>
        <begin position="224"/>
        <end position="245"/>
    </location>
</feature>
<reference evidence="3 4" key="1">
    <citation type="submission" date="2016-12" db="EMBL/GenBank/DDBJ databases">
        <title>Comparative genomics of Bartonella apis.</title>
        <authorList>
            <person name="Engel P."/>
        </authorList>
    </citation>
    <scope>NUCLEOTIDE SEQUENCE [LARGE SCALE GENOMIC DNA]</scope>
    <source>
        <strain evidence="3 4">PEB0149</strain>
    </source>
</reference>
<organism evidence="3 4">
    <name type="scientific">Bartonella apis</name>
    <dbReference type="NCBI Taxonomy" id="1686310"/>
    <lineage>
        <taxon>Bacteria</taxon>
        <taxon>Pseudomonadati</taxon>
        <taxon>Pseudomonadota</taxon>
        <taxon>Alphaproteobacteria</taxon>
        <taxon>Hyphomicrobiales</taxon>
        <taxon>Bartonellaceae</taxon>
        <taxon>Bartonella</taxon>
    </lineage>
</organism>
<feature type="transmembrane region" description="Helical" evidence="1">
    <location>
        <begin position="136"/>
        <end position="160"/>
    </location>
</feature>
<dbReference type="AlphaFoldDB" id="A0A1R0F7S6"/>
<feature type="transmembrane region" description="Helical" evidence="1">
    <location>
        <begin position="180"/>
        <end position="203"/>
    </location>
</feature>
<protein>
    <submittedName>
        <fullName evidence="3">Putative membrane protein</fullName>
    </submittedName>
</protein>
<feature type="transmembrane region" description="Helical" evidence="1">
    <location>
        <begin position="109"/>
        <end position="129"/>
    </location>
</feature>
<dbReference type="InterPro" id="IPR012429">
    <property type="entry name" value="HGSNAT_cat"/>
</dbReference>
<feature type="transmembrane region" description="Helical" evidence="1">
    <location>
        <begin position="20"/>
        <end position="40"/>
    </location>
</feature>
<proteinExistence type="predicted"/>
<keyword evidence="4" id="KW-1185">Reference proteome</keyword>